<evidence type="ECO:0000313" key="2">
    <source>
        <dbReference type="EMBL" id="CAA9377157.1"/>
    </source>
</evidence>
<feature type="compositionally biased region" description="Basic residues" evidence="1">
    <location>
        <begin position="138"/>
        <end position="148"/>
    </location>
</feature>
<evidence type="ECO:0000256" key="1">
    <source>
        <dbReference type="SAM" id="MobiDB-lite"/>
    </source>
</evidence>
<name>A0A6J4N462_9ACTN</name>
<feature type="compositionally biased region" description="Gly residues" evidence="1">
    <location>
        <begin position="234"/>
        <end position="249"/>
    </location>
</feature>
<accession>A0A6J4N462</accession>
<feature type="compositionally biased region" description="Basic and acidic residues" evidence="1">
    <location>
        <begin position="26"/>
        <end position="60"/>
    </location>
</feature>
<sequence>MAVAAGGQQDRGAGEEDQAAGTDAVDVDHGGPHQQRHRDGDHDEDRRRGGRDHPGAAGHERLHHRLGHDHPATPAGDPVPRRPGRHGELHLDQRVVGDVDGEDGGEAGPERREDEEEGPAHPRVELGEDREAGDPGHHGGRRDPHRQRLVAAGRPGPADGRDHGGGQGARGDHGGGLVALRADVRQGGSGAEGGRRHDAVACAAADRHRGEDAGEQEHPGDDEAGGPRRDAGGEEAGQRGGQRGGGAGQGRQRAGLLGTRAHRPVGDAAGTVEAGGRDDRVARLHARLGQHPVGGDQLPEGGLEQRDGVEPGLLGVLTGDVVGGDAAGDHQVDDAGRAVHAEHHGRGAGRHRLGLRHASPSTPPATTHWSAAQGSAQESSRCHLHPLIIAATGNAEGDQ</sequence>
<reference evidence="2" key="1">
    <citation type="submission" date="2020-02" db="EMBL/GenBank/DDBJ databases">
        <authorList>
            <person name="Meier V. D."/>
        </authorList>
    </citation>
    <scope>NUCLEOTIDE SEQUENCE</scope>
    <source>
        <strain evidence="2">AVDCRST_MAG06</strain>
    </source>
</reference>
<feature type="compositionally biased region" description="Basic and acidic residues" evidence="1">
    <location>
        <begin position="193"/>
        <end position="232"/>
    </location>
</feature>
<dbReference type="EMBL" id="CADCUP010000042">
    <property type="protein sequence ID" value="CAA9377157.1"/>
    <property type="molecule type" value="Genomic_DNA"/>
</dbReference>
<feature type="compositionally biased region" description="Gly residues" evidence="1">
    <location>
        <begin position="165"/>
        <end position="177"/>
    </location>
</feature>
<feature type="compositionally biased region" description="Polar residues" evidence="1">
    <location>
        <begin position="364"/>
        <end position="379"/>
    </location>
</feature>
<feature type="compositionally biased region" description="Basic residues" evidence="1">
    <location>
        <begin position="346"/>
        <end position="355"/>
    </location>
</feature>
<feature type="compositionally biased region" description="Basic and acidic residues" evidence="1">
    <location>
        <begin position="85"/>
        <end position="97"/>
    </location>
</feature>
<organism evidence="2">
    <name type="scientific">uncultured Nocardioides sp</name>
    <dbReference type="NCBI Taxonomy" id="198441"/>
    <lineage>
        <taxon>Bacteria</taxon>
        <taxon>Bacillati</taxon>
        <taxon>Actinomycetota</taxon>
        <taxon>Actinomycetes</taxon>
        <taxon>Propionibacteriales</taxon>
        <taxon>Nocardioidaceae</taxon>
        <taxon>Nocardioides</taxon>
        <taxon>environmental samples</taxon>
    </lineage>
</organism>
<dbReference type="AlphaFoldDB" id="A0A6J4N462"/>
<feature type="compositionally biased region" description="Basic and acidic residues" evidence="1">
    <location>
        <begin position="108"/>
        <end position="137"/>
    </location>
</feature>
<gene>
    <name evidence="2" type="ORF">AVDCRST_MAG06-614</name>
</gene>
<protein>
    <submittedName>
        <fullName evidence="2">Uncharacterized protein</fullName>
    </submittedName>
</protein>
<feature type="region of interest" description="Disordered" evidence="1">
    <location>
        <begin position="343"/>
        <end position="380"/>
    </location>
</feature>
<feature type="region of interest" description="Disordered" evidence="1">
    <location>
        <begin position="1"/>
        <end position="277"/>
    </location>
</feature>
<proteinExistence type="predicted"/>